<evidence type="ECO:0000313" key="4">
    <source>
        <dbReference type="EMBL" id="QDU54438.1"/>
    </source>
</evidence>
<dbReference type="EMBL" id="CP036278">
    <property type="protein sequence ID" value="QDU54438.1"/>
    <property type="molecule type" value="Genomic_DNA"/>
</dbReference>
<dbReference type="Pfam" id="PF01609">
    <property type="entry name" value="DDE_Tnp_1"/>
    <property type="match status" value="1"/>
</dbReference>
<dbReference type="KEGG" id="amuc:Pan181_06190"/>
<evidence type="ECO:0000259" key="2">
    <source>
        <dbReference type="Pfam" id="PF13340"/>
    </source>
</evidence>
<proteinExistence type="predicted"/>
<evidence type="ECO:0000313" key="5">
    <source>
        <dbReference type="EMBL" id="QDU54647.1"/>
    </source>
</evidence>
<dbReference type="EMBL" id="CP036278">
    <property type="protein sequence ID" value="QDU54647.1"/>
    <property type="molecule type" value="Genomic_DNA"/>
</dbReference>
<dbReference type="PANTHER" id="PTHR30007">
    <property type="entry name" value="PHP DOMAIN PROTEIN"/>
    <property type="match status" value="1"/>
</dbReference>
<feature type="domain" description="Transposase IS4-like" evidence="1">
    <location>
        <begin position="98"/>
        <end position="254"/>
    </location>
</feature>
<keyword evidence="9" id="KW-1185">Reference proteome</keyword>
<dbReference type="InterPro" id="IPR025161">
    <property type="entry name" value="IS402-like_dom"/>
</dbReference>
<evidence type="ECO:0000313" key="7">
    <source>
        <dbReference type="EMBL" id="QDU58136.1"/>
    </source>
</evidence>
<gene>
    <name evidence="3" type="ORF">Pan181_02530</name>
    <name evidence="4" type="ORF">Pan181_06190</name>
    <name evidence="5" type="ORF">Pan181_08300</name>
    <name evidence="6" type="ORF">Pan181_23220</name>
    <name evidence="7" type="ORF">Pan181_43630</name>
    <name evidence="8" type="ORF">Pan181_44200</name>
</gene>
<reference evidence="6 9" key="1">
    <citation type="submission" date="2019-02" db="EMBL/GenBank/DDBJ databases">
        <title>Deep-cultivation of Planctomycetes and their phenomic and genomic characterization uncovers novel biology.</title>
        <authorList>
            <person name="Wiegand S."/>
            <person name="Jogler M."/>
            <person name="Boedeker C."/>
            <person name="Pinto D."/>
            <person name="Vollmers J."/>
            <person name="Rivas-Marin E."/>
            <person name="Kohn T."/>
            <person name="Peeters S.H."/>
            <person name="Heuer A."/>
            <person name="Rast P."/>
            <person name="Oberbeckmann S."/>
            <person name="Bunk B."/>
            <person name="Jeske O."/>
            <person name="Meyerdierks A."/>
            <person name="Storesund J.E."/>
            <person name="Kallscheuer N."/>
            <person name="Luecker S."/>
            <person name="Lage O.M."/>
            <person name="Pohl T."/>
            <person name="Merkel B.J."/>
            <person name="Hornburger P."/>
            <person name="Mueller R.-W."/>
            <person name="Bruemmer F."/>
            <person name="Labrenz M."/>
            <person name="Spormann A.M."/>
            <person name="Op den Camp H."/>
            <person name="Overmann J."/>
            <person name="Amann R."/>
            <person name="Jetten M.S.M."/>
            <person name="Mascher T."/>
            <person name="Medema M.H."/>
            <person name="Devos D.P."/>
            <person name="Kaster A.-K."/>
            <person name="Ovreas L."/>
            <person name="Rohde M."/>
            <person name="Galperin M.Y."/>
            <person name="Jogler C."/>
        </authorList>
    </citation>
    <scope>NUCLEOTIDE SEQUENCE [LARGE SCALE GENOMIC DNA]</scope>
    <source>
        <strain evidence="6 9">Pan181</strain>
    </source>
</reference>
<dbReference type="GO" id="GO:0006313">
    <property type="term" value="P:DNA transposition"/>
    <property type="evidence" value="ECO:0007669"/>
    <property type="project" value="InterPro"/>
</dbReference>
<dbReference type="OrthoDB" id="212263at2"/>
<dbReference type="KEGG" id="amuc:Pan181_08300"/>
<evidence type="ECO:0000313" key="3">
    <source>
        <dbReference type="EMBL" id="QDU54073.1"/>
    </source>
</evidence>
<accession>A0A518AN18</accession>
<dbReference type="Pfam" id="PF13340">
    <property type="entry name" value="DUF4096"/>
    <property type="match status" value="1"/>
</dbReference>
<dbReference type="EMBL" id="CP036278">
    <property type="protein sequence ID" value="QDU58136.1"/>
    <property type="molecule type" value="Genomic_DNA"/>
</dbReference>
<dbReference type="AlphaFoldDB" id="A0A518AN18"/>
<protein>
    <submittedName>
        <fullName evidence="6">Transposase DDE domain protein</fullName>
    </submittedName>
</protein>
<evidence type="ECO:0000313" key="8">
    <source>
        <dbReference type="EMBL" id="QDU58187.1"/>
    </source>
</evidence>
<dbReference type="KEGG" id="amuc:Pan181_02530"/>
<name>A0A518AN18_9BACT</name>
<dbReference type="EMBL" id="CP036278">
    <property type="protein sequence ID" value="QDU58187.1"/>
    <property type="molecule type" value="Genomic_DNA"/>
</dbReference>
<dbReference type="KEGG" id="amuc:Pan181_44200"/>
<evidence type="ECO:0000259" key="1">
    <source>
        <dbReference type="Pfam" id="PF01609"/>
    </source>
</evidence>
<dbReference type="InterPro" id="IPR002559">
    <property type="entry name" value="Transposase_11"/>
</dbReference>
<evidence type="ECO:0000313" key="6">
    <source>
        <dbReference type="EMBL" id="QDU56118.1"/>
    </source>
</evidence>
<dbReference type="PANTHER" id="PTHR30007:SF0">
    <property type="entry name" value="TRANSPOSASE"/>
    <property type="match status" value="1"/>
</dbReference>
<evidence type="ECO:0000313" key="9">
    <source>
        <dbReference type="Proteomes" id="UP000315750"/>
    </source>
</evidence>
<sequence>MKTERKYGSDVTDRQWQLLRQLLPARSQFGRRPIDRRRIINAILYVVRTGCQWRMLPKDFPNWSTVYGIFWRWRNDGTWQKIHDALRAKTRKAAGKKSTPTVAIIDSQSVRTAEGGEERGYDSAKKITGRKRHVAVDTLGLLLAIVVHSADWQDQDGAEWVMDKLGEQFKRIKIVFGDFAYGRSGLPDWTWETFGWILQTVLRPVGLKGFVVLPKRWIVERTFAWLARHRRNSKDYEKTTASSEAITYVAMISLMSKRLASAEK</sequence>
<dbReference type="NCBIfam" id="NF033580">
    <property type="entry name" value="transpos_IS5_3"/>
    <property type="match status" value="1"/>
</dbReference>
<dbReference type="GO" id="GO:0003677">
    <property type="term" value="F:DNA binding"/>
    <property type="evidence" value="ECO:0007669"/>
    <property type="project" value="InterPro"/>
</dbReference>
<dbReference type="KEGG" id="amuc:Pan181_43630"/>
<dbReference type="KEGG" id="amuc:Pan181_23220"/>
<feature type="domain" description="Insertion element IS402-like" evidence="2">
    <location>
        <begin position="11"/>
        <end position="83"/>
    </location>
</feature>
<dbReference type="EMBL" id="CP036278">
    <property type="protein sequence ID" value="QDU54073.1"/>
    <property type="molecule type" value="Genomic_DNA"/>
</dbReference>
<dbReference type="RefSeq" id="WP_145245101.1">
    <property type="nucleotide sequence ID" value="NZ_CP036278.1"/>
</dbReference>
<dbReference type="GO" id="GO:0004803">
    <property type="term" value="F:transposase activity"/>
    <property type="evidence" value="ECO:0007669"/>
    <property type="project" value="InterPro"/>
</dbReference>
<dbReference type="EMBL" id="CP036278">
    <property type="protein sequence ID" value="QDU56118.1"/>
    <property type="molecule type" value="Genomic_DNA"/>
</dbReference>
<dbReference type="Proteomes" id="UP000315750">
    <property type="component" value="Chromosome"/>
</dbReference>
<organism evidence="6 9">
    <name type="scientific">Aeoliella mucimassa</name>
    <dbReference type="NCBI Taxonomy" id="2527972"/>
    <lineage>
        <taxon>Bacteria</taxon>
        <taxon>Pseudomonadati</taxon>
        <taxon>Planctomycetota</taxon>
        <taxon>Planctomycetia</taxon>
        <taxon>Pirellulales</taxon>
        <taxon>Lacipirellulaceae</taxon>
        <taxon>Aeoliella</taxon>
    </lineage>
</organism>